<organism evidence="3">
    <name type="scientific">Streptomyces iranensis</name>
    <dbReference type="NCBI Taxonomy" id="576784"/>
    <lineage>
        <taxon>Bacteria</taxon>
        <taxon>Bacillati</taxon>
        <taxon>Actinomycetota</taxon>
        <taxon>Actinomycetes</taxon>
        <taxon>Kitasatosporales</taxon>
        <taxon>Streptomycetaceae</taxon>
        <taxon>Streptomyces</taxon>
        <taxon>Streptomyces violaceusniger group</taxon>
    </lineage>
</organism>
<gene>
    <name evidence="4" type="ORF">J2Z30_006683</name>
    <name evidence="3" type="ORF">SIRAN1148</name>
</gene>
<evidence type="ECO:0000256" key="1">
    <source>
        <dbReference type="ARBA" id="ARBA00006817"/>
    </source>
</evidence>
<feature type="domain" description="Activator of Hsp90 ATPase homologue 1/2-like C-terminal" evidence="2">
    <location>
        <begin position="13"/>
        <end position="133"/>
    </location>
</feature>
<dbReference type="EMBL" id="LK022848">
    <property type="protein sequence ID" value="CDR03290.1"/>
    <property type="molecule type" value="Genomic_DNA"/>
</dbReference>
<dbReference type="InterPro" id="IPR013538">
    <property type="entry name" value="ASHA1/2-like_C"/>
</dbReference>
<protein>
    <submittedName>
        <fullName evidence="3">Activator of Hsp90 ATPase 1 family protein</fullName>
    </submittedName>
    <submittedName>
        <fullName evidence="4">Uncharacterized protein YndB with AHSA1/START domain</fullName>
    </submittedName>
</protein>
<dbReference type="InterPro" id="IPR023393">
    <property type="entry name" value="START-like_dom_sf"/>
</dbReference>
<reference evidence="3" key="1">
    <citation type="submission" date="2014-05" db="EMBL/GenBank/DDBJ databases">
        <authorList>
            <person name="Horn Fabian"/>
        </authorList>
    </citation>
    <scope>NUCLEOTIDE SEQUENCE</scope>
</reference>
<accession>A0A060ZL75</accession>
<evidence type="ECO:0000259" key="2">
    <source>
        <dbReference type="Pfam" id="PF08327"/>
    </source>
</evidence>
<dbReference type="AlphaFoldDB" id="A0A060ZL75"/>
<name>A0A060ZL75_9ACTN</name>
<dbReference type="Pfam" id="PF08327">
    <property type="entry name" value="AHSA1"/>
    <property type="match status" value="1"/>
</dbReference>
<comment type="similarity">
    <text evidence="1">Belongs to the AHA1 family.</text>
</comment>
<dbReference type="Proteomes" id="UP000756710">
    <property type="component" value="Unassembled WGS sequence"/>
</dbReference>
<dbReference type="RefSeq" id="WP_044567670.1">
    <property type="nucleotide sequence ID" value="NZ_BAABDR010000041.1"/>
</dbReference>
<evidence type="ECO:0000313" key="3">
    <source>
        <dbReference type="EMBL" id="CDR03290.1"/>
    </source>
</evidence>
<proteinExistence type="inferred from homology"/>
<evidence type="ECO:0000313" key="5">
    <source>
        <dbReference type="Proteomes" id="UP000756710"/>
    </source>
</evidence>
<dbReference type="SUPFAM" id="SSF55961">
    <property type="entry name" value="Bet v1-like"/>
    <property type="match status" value="1"/>
</dbReference>
<reference evidence="4 5" key="2">
    <citation type="submission" date="2021-03" db="EMBL/GenBank/DDBJ databases">
        <title>Genomic Encyclopedia of Type Strains, Phase IV (KMG-IV): sequencing the most valuable type-strain genomes for metagenomic binning, comparative biology and taxonomic classification.</title>
        <authorList>
            <person name="Goeker M."/>
        </authorList>
    </citation>
    <scope>NUCLEOTIDE SEQUENCE [LARGE SCALE GENOMIC DNA]</scope>
    <source>
        <strain evidence="4 5">DSM 41954</strain>
    </source>
</reference>
<dbReference type="HOGENOM" id="CLU_108923_6_3_11"/>
<keyword evidence="5" id="KW-1185">Reference proteome</keyword>
<evidence type="ECO:0000313" key="4">
    <source>
        <dbReference type="EMBL" id="MBP2065641.1"/>
    </source>
</evidence>
<dbReference type="EMBL" id="JAGGLR010000020">
    <property type="protein sequence ID" value="MBP2065641.1"/>
    <property type="molecule type" value="Genomic_DNA"/>
</dbReference>
<sequence length="136" mass="14990">MSSDEITIGRDLDAPRETVWRVWTEPQYFARWFGAAPESVDLDVRPGGAWRATVATPAGEMPMRGVYREVVGRERLVWTLDLPQGAMEMTATFADLDGGRTRVVLRQPAPPEEQCAQAEEGAAQLLDAFAKVLASV</sequence>
<dbReference type="Gene3D" id="3.30.530.20">
    <property type="match status" value="1"/>
</dbReference>